<dbReference type="EMBL" id="JANCLV010000011">
    <property type="protein sequence ID" value="MCP9001104.1"/>
    <property type="molecule type" value="Genomic_DNA"/>
</dbReference>
<evidence type="ECO:0000313" key="2">
    <source>
        <dbReference type="Proteomes" id="UP001524318"/>
    </source>
</evidence>
<gene>
    <name evidence="1" type="ORF">NFC73_15425</name>
</gene>
<comment type="caution">
    <text evidence="1">The sequence shown here is derived from an EMBL/GenBank/DDBJ whole genome shotgun (WGS) entry which is preliminary data.</text>
</comment>
<protein>
    <submittedName>
        <fullName evidence="1">Uncharacterized protein</fullName>
    </submittedName>
</protein>
<keyword evidence="2" id="KW-1185">Reference proteome</keyword>
<sequence>MRLPSIDLRDYPHGSDLHGQSLNWLYANGLDPFATTPTEVMIVGEHLTVQISGSTWRTLRMQAPPEKYGLTRRA</sequence>
<dbReference type="RefSeq" id="WP_254751567.1">
    <property type="nucleotide sequence ID" value="NZ_JANCLV010000011.1"/>
</dbReference>
<name>A0ABT1LRK9_9MICC</name>
<reference evidence="1 2" key="1">
    <citation type="submission" date="2022-06" db="EMBL/GenBank/DDBJ databases">
        <title>Pseudarthrobacter sp. strain RMG13 Genome sequencing and assembly.</title>
        <authorList>
            <person name="Kim I."/>
        </authorList>
    </citation>
    <scope>NUCLEOTIDE SEQUENCE [LARGE SCALE GENOMIC DNA]</scope>
    <source>
        <strain evidence="1 2">RMG13</strain>
    </source>
</reference>
<organism evidence="1 2">
    <name type="scientific">Pseudarthrobacter humi</name>
    <dbReference type="NCBI Taxonomy" id="2952523"/>
    <lineage>
        <taxon>Bacteria</taxon>
        <taxon>Bacillati</taxon>
        <taxon>Actinomycetota</taxon>
        <taxon>Actinomycetes</taxon>
        <taxon>Micrococcales</taxon>
        <taxon>Micrococcaceae</taxon>
        <taxon>Pseudarthrobacter</taxon>
    </lineage>
</organism>
<accession>A0ABT1LRK9</accession>
<dbReference type="Proteomes" id="UP001524318">
    <property type="component" value="Unassembled WGS sequence"/>
</dbReference>
<evidence type="ECO:0000313" key="1">
    <source>
        <dbReference type="EMBL" id="MCP9001104.1"/>
    </source>
</evidence>
<proteinExistence type="predicted"/>